<keyword evidence="4" id="KW-0245">EGF-like domain</keyword>
<name>A0AA38TS33_9ASTR</name>
<keyword evidence="23" id="KW-1185">Reference proteome</keyword>
<dbReference type="GO" id="GO:0005524">
    <property type="term" value="F:ATP binding"/>
    <property type="evidence" value="ECO:0007669"/>
    <property type="project" value="UniProtKB-UniRule"/>
</dbReference>
<dbReference type="InterPro" id="IPR000719">
    <property type="entry name" value="Prot_kinase_dom"/>
</dbReference>
<feature type="domain" description="Protein kinase" evidence="21">
    <location>
        <begin position="289"/>
        <end position="574"/>
    </location>
</feature>
<keyword evidence="7 20" id="KW-0732">Signal</keyword>
<dbReference type="EMBL" id="JARYMX010000002">
    <property type="protein sequence ID" value="KAJ9562053.1"/>
    <property type="molecule type" value="Genomic_DNA"/>
</dbReference>
<reference evidence="22" key="1">
    <citation type="submission" date="2023-03" db="EMBL/GenBank/DDBJ databases">
        <title>Chromosome-scale reference genome and RAD-based genetic map of yellow starthistle (Centaurea solstitialis) reveal putative structural variation and QTLs associated with invader traits.</title>
        <authorList>
            <person name="Reatini B."/>
            <person name="Cang F.A."/>
            <person name="Jiang Q."/>
            <person name="Mckibben M.T.W."/>
            <person name="Barker M.S."/>
            <person name="Rieseberg L.H."/>
            <person name="Dlugosch K.M."/>
        </authorList>
    </citation>
    <scope>NUCLEOTIDE SEQUENCE</scope>
    <source>
        <strain evidence="22">CAN-66</strain>
        <tissue evidence="22">Leaf</tissue>
    </source>
</reference>
<evidence type="ECO:0000256" key="10">
    <source>
        <dbReference type="ARBA" id="ARBA00022840"/>
    </source>
</evidence>
<dbReference type="InterPro" id="IPR001245">
    <property type="entry name" value="Ser-Thr/Tyr_kinase_cat_dom"/>
</dbReference>
<evidence type="ECO:0000256" key="2">
    <source>
        <dbReference type="ARBA" id="ARBA00012513"/>
    </source>
</evidence>
<dbReference type="PROSITE" id="PS50011">
    <property type="entry name" value="PROTEIN_KINASE_DOM"/>
    <property type="match status" value="1"/>
</dbReference>
<feature type="signal peptide" evidence="20">
    <location>
        <begin position="1"/>
        <end position="25"/>
    </location>
</feature>
<evidence type="ECO:0000256" key="13">
    <source>
        <dbReference type="ARBA" id="ARBA00023157"/>
    </source>
</evidence>
<keyword evidence="5" id="KW-0808">Transferase</keyword>
<dbReference type="SUPFAM" id="SSF56112">
    <property type="entry name" value="Protein kinase-like (PK-like)"/>
    <property type="match status" value="1"/>
</dbReference>
<evidence type="ECO:0000256" key="4">
    <source>
        <dbReference type="ARBA" id="ARBA00022536"/>
    </source>
</evidence>
<feature type="region of interest" description="Disordered" evidence="19">
    <location>
        <begin position="532"/>
        <end position="574"/>
    </location>
</feature>
<dbReference type="EC" id="2.7.11.1" evidence="2"/>
<dbReference type="GO" id="GO:0004674">
    <property type="term" value="F:protein serine/threonine kinase activity"/>
    <property type="evidence" value="ECO:0007669"/>
    <property type="project" value="UniProtKB-KW"/>
</dbReference>
<evidence type="ECO:0000256" key="16">
    <source>
        <dbReference type="ARBA" id="ARBA00047899"/>
    </source>
</evidence>
<sequence length="574" mass="64468">MKPNLHLFPLFLILLTAICFSAILCVEPKRLYICDGPPVICGNFNLGYPFWGLGKPDCCGHSGFQCKQAITIVRDDLWNVDDCPQSLHDTSYNNTLFDINYVSNQKVTFYYGCEPNESLTNRFSCNNNGTNNYGYFYRTGVNIWKERECKSHITVLVKSHEADILLSDNATQRDLTRLLRVGFDLQWKAHNDDCDQCSLSGGSCGSNQTRPELFACYCGGQNFPLICNNRGFSCSIAGIMFLSFVILCWRRRLWRAQKTANNQLEMFIRDYGTLAPKRYKYSDIKTMTNSFQEELGRGGYGIVYKGLLHDGQLVAVKVLAGSVGDREDFINEVASISRTSHVNIVTLLGFCIEGKKRALIYEFMPNGSLDKFLRGDDSRLDWNTLSLIAKGIARGLEYLHRGCNTRIVHFDIKPHNILLDRDFVPKISDFGLAKLCKWKESIVSVMGARGAREKNNSCPTSASEAYFPESIYKKVEAGDNLGVYGVANEDEAELARKMVMVSLWCIQSRPSDRPSITKVVEMLEGSLESLQVPPSRFWPSPTRPTQDTSSSAAQSSTISKTLSTVQSIRKESSS</sequence>
<dbReference type="FunFam" id="3.30.200.20:FF:000059">
    <property type="entry name" value="S-receptor-like serine/threonine-protein kinase"/>
    <property type="match status" value="1"/>
</dbReference>
<gene>
    <name evidence="22" type="ORF">OSB04_007213</name>
</gene>
<dbReference type="AlphaFoldDB" id="A0AA38TS33"/>
<dbReference type="PROSITE" id="PS00108">
    <property type="entry name" value="PROTEIN_KINASE_ST"/>
    <property type="match status" value="1"/>
</dbReference>
<dbReference type="FunFam" id="1.10.510.10:FF:001023">
    <property type="entry name" value="Os07g0541700 protein"/>
    <property type="match status" value="1"/>
</dbReference>
<evidence type="ECO:0000256" key="17">
    <source>
        <dbReference type="ARBA" id="ARBA00048679"/>
    </source>
</evidence>
<dbReference type="SMART" id="SM00220">
    <property type="entry name" value="S_TKc"/>
    <property type="match status" value="1"/>
</dbReference>
<dbReference type="Pfam" id="PF14380">
    <property type="entry name" value="WAK_assoc"/>
    <property type="match status" value="1"/>
</dbReference>
<keyword evidence="8 18" id="KW-0547">Nucleotide-binding</keyword>
<comment type="subcellular location">
    <subcellularLocation>
        <location evidence="1">Membrane</location>
        <topology evidence="1">Single-pass type I membrane protein</topology>
    </subcellularLocation>
</comment>
<evidence type="ECO:0000256" key="20">
    <source>
        <dbReference type="SAM" id="SignalP"/>
    </source>
</evidence>
<evidence type="ECO:0000256" key="5">
    <source>
        <dbReference type="ARBA" id="ARBA00022679"/>
    </source>
</evidence>
<evidence type="ECO:0000313" key="23">
    <source>
        <dbReference type="Proteomes" id="UP001172457"/>
    </source>
</evidence>
<accession>A0AA38TS33</accession>
<keyword evidence="15" id="KW-0325">Glycoprotein</keyword>
<dbReference type="PANTHER" id="PTHR27009">
    <property type="entry name" value="RUST RESISTANCE KINASE LR10-RELATED"/>
    <property type="match status" value="1"/>
</dbReference>
<feature type="compositionally biased region" description="Low complexity" evidence="19">
    <location>
        <begin position="545"/>
        <end position="561"/>
    </location>
</feature>
<keyword evidence="3" id="KW-0723">Serine/threonine-protein kinase</keyword>
<proteinExistence type="predicted"/>
<organism evidence="22 23">
    <name type="scientific">Centaurea solstitialis</name>
    <name type="common">yellow star-thistle</name>
    <dbReference type="NCBI Taxonomy" id="347529"/>
    <lineage>
        <taxon>Eukaryota</taxon>
        <taxon>Viridiplantae</taxon>
        <taxon>Streptophyta</taxon>
        <taxon>Embryophyta</taxon>
        <taxon>Tracheophyta</taxon>
        <taxon>Spermatophyta</taxon>
        <taxon>Magnoliopsida</taxon>
        <taxon>eudicotyledons</taxon>
        <taxon>Gunneridae</taxon>
        <taxon>Pentapetalae</taxon>
        <taxon>asterids</taxon>
        <taxon>campanulids</taxon>
        <taxon>Asterales</taxon>
        <taxon>Asteraceae</taxon>
        <taxon>Carduoideae</taxon>
        <taxon>Cardueae</taxon>
        <taxon>Centaureinae</taxon>
        <taxon>Centaurea</taxon>
    </lineage>
</organism>
<keyword evidence="14" id="KW-0675">Receptor</keyword>
<evidence type="ECO:0000256" key="8">
    <source>
        <dbReference type="ARBA" id="ARBA00022741"/>
    </source>
</evidence>
<dbReference type="InterPro" id="IPR008271">
    <property type="entry name" value="Ser/Thr_kinase_AS"/>
</dbReference>
<evidence type="ECO:0000256" key="12">
    <source>
        <dbReference type="ARBA" id="ARBA00023136"/>
    </source>
</evidence>
<evidence type="ECO:0000256" key="14">
    <source>
        <dbReference type="ARBA" id="ARBA00023170"/>
    </source>
</evidence>
<evidence type="ECO:0000256" key="18">
    <source>
        <dbReference type="PROSITE-ProRule" id="PRU10141"/>
    </source>
</evidence>
<keyword evidence="10 18" id="KW-0067">ATP-binding</keyword>
<keyword evidence="13" id="KW-1015">Disulfide bond</keyword>
<protein>
    <recommendedName>
        <fullName evidence="2">non-specific serine/threonine protein kinase</fullName>
        <ecNumber evidence="2">2.7.11.1</ecNumber>
    </recommendedName>
</protein>
<evidence type="ECO:0000256" key="11">
    <source>
        <dbReference type="ARBA" id="ARBA00022989"/>
    </source>
</evidence>
<keyword evidence="6" id="KW-0812">Transmembrane</keyword>
<dbReference type="InterPro" id="IPR011009">
    <property type="entry name" value="Kinase-like_dom_sf"/>
</dbReference>
<comment type="catalytic activity">
    <reaction evidence="16">
        <text>L-threonyl-[protein] + ATP = O-phospho-L-threonyl-[protein] + ADP + H(+)</text>
        <dbReference type="Rhea" id="RHEA:46608"/>
        <dbReference type="Rhea" id="RHEA-COMP:11060"/>
        <dbReference type="Rhea" id="RHEA-COMP:11605"/>
        <dbReference type="ChEBI" id="CHEBI:15378"/>
        <dbReference type="ChEBI" id="CHEBI:30013"/>
        <dbReference type="ChEBI" id="CHEBI:30616"/>
        <dbReference type="ChEBI" id="CHEBI:61977"/>
        <dbReference type="ChEBI" id="CHEBI:456216"/>
        <dbReference type="EC" id="2.7.11.1"/>
    </reaction>
</comment>
<dbReference type="InterPro" id="IPR017441">
    <property type="entry name" value="Protein_kinase_ATP_BS"/>
</dbReference>
<evidence type="ECO:0000256" key="7">
    <source>
        <dbReference type="ARBA" id="ARBA00022729"/>
    </source>
</evidence>
<evidence type="ECO:0000256" key="1">
    <source>
        <dbReference type="ARBA" id="ARBA00004479"/>
    </source>
</evidence>
<comment type="caution">
    <text evidence="22">The sequence shown here is derived from an EMBL/GenBank/DDBJ whole genome shotgun (WGS) entry which is preliminary data.</text>
</comment>
<dbReference type="PROSITE" id="PS00107">
    <property type="entry name" value="PROTEIN_KINASE_ATP"/>
    <property type="match status" value="1"/>
</dbReference>
<feature type="binding site" evidence="18">
    <location>
        <position position="317"/>
    </location>
    <ligand>
        <name>ATP</name>
        <dbReference type="ChEBI" id="CHEBI:30616"/>
    </ligand>
</feature>
<dbReference type="Gene3D" id="1.10.510.10">
    <property type="entry name" value="Transferase(Phosphotransferase) domain 1"/>
    <property type="match status" value="1"/>
</dbReference>
<dbReference type="Proteomes" id="UP001172457">
    <property type="component" value="Chromosome 2"/>
</dbReference>
<keyword evidence="11" id="KW-1133">Transmembrane helix</keyword>
<evidence type="ECO:0000259" key="21">
    <source>
        <dbReference type="PROSITE" id="PS50011"/>
    </source>
</evidence>
<evidence type="ECO:0000256" key="6">
    <source>
        <dbReference type="ARBA" id="ARBA00022692"/>
    </source>
</evidence>
<feature type="chain" id="PRO_5041382902" description="non-specific serine/threonine protein kinase" evidence="20">
    <location>
        <begin position="26"/>
        <end position="574"/>
    </location>
</feature>
<dbReference type="GO" id="GO:0016020">
    <property type="term" value="C:membrane"/>
    <property type="evidence" value="ECO:0007669"/>
    <property type="project" value="UniProtKB-SubCell"/>
</dbReference>
<evidence type="ECO:0000256" key="9">
    <source>
        <dbReference type="ARBA" id="ARBA00022777"/>
    </source>
</evidence>
<evidence type="ECO:0000256" key="15">
    <source>
        <dbReference type="ARBA" id="ARBA00023180"/>
    </source>
</evidence>
<dbReference type="InterPro" id="IPR032872">
    <property type="entry name" value="WAK_assoc_C"/>
</dbReference>
<dbReference type="Pfam" id="PF07714">
    <property type="entry name" value="PK_Tyr_Ser-Thr"/>
    <property type="match status" value="1"/>
</dbReference>
<keyword evidence="9" id="KW-0418">Kinase</keyword>
<evidence type="ECO:0000313" key="22">
    <source>
        <dbReference type="EMBL" id="KAJ9562053.1"/>
    </source>
</evidence>
<evidence type="ECO:0000256" key="3">
    <source>
        <dbReference type="ARBA" id="ARBA00022527"/>
    </source>
</evidence>
<keyword evidence="12" id="KW-0472">Membrane</keyword>
<evidence type="ECO:0000256" key="19">
    <source>
        <dbReference type="SAM" id="MobiDB-lite"/>
    </source>
</evidence>
<dbReference type="Gene3D" id="3.30.200.20">
    <property type="entry name" value="Phosphorylase Kinase, domain 1"/>
    <property type="match status" value="1"/>
</dbReference>
<dbReference type="InterPro" id="IPR045874">
    <property type="entry name" value="LRK10/LRL21-25-like"/>
</dbReference>
<comment type="catalytic activity">
    <reaction evidence="17">
        <text>L-seryl-[protein] + ATP = O-phospho-L-seryl-[protein] + ADP + H(+)</text>
        <dbReference type="Rhea" id="RHEA:17989"/>
        <dbReference type="Rhea" id="RHEA-COMP:9863"/>
        <dbReference type="Rhea" id="RHEA-COMP:11604"/>
        <dbReference type="ChEBI" id="CHEBI:15378"/>
        <dbReference type="ChEBI" id="CHEBI:29999"/>
        <dbReference type="ChEBI" id="CHEBI:30616"/>
        <dbReference type="ChEBI" id="CHEBI:83421"/>
        <dbReference type="ChEBI" id="CHEBI:456216"/>
        <dbReference type="EC" id="2.7.11.1"/>
    </reaction>
</comment>